<keyword evidence="2" id="KW-1185">Reference proteome</keyword>
<accession>A0A238YTT4</accession>
<gene>
    <name evidence="1" type="ORF">SAMN05192560_0805</name>
</gene>
<sequence>MLLNPNTQPAINIRDAYQHLCRINSIAYLLVDELEEQLSVNANTPEWLKLHSSLALSLLVKRLSGELLEHLDIVD</sequence>
<organism evidence="1 2">
    <name type="scientific">Methylobacillus rhizosphaerae</name>
    <dbReference type="NCBI Taxonomy" id="551994"/>
    <lineage>
        <taxon>Bacteria</taxon>
        <taxon>Pseudomonadati</taxon>
        <taxon>Pseudomonadota</taxon>
        <taxon>Betaproteobacteria</taxon>
        <taxon>Nitrosomonadales</taxon>
        <taxon>Methylophilaceae</taxon>
        <taxon>Methylobacillus</taxon>
    </lineage>
</organism>
<evidence type="ECO:0000313" key="1">
    <source>
        <dbReference type="EMBL" id="SNR74064.1"/>
    </source>
</evidence>
<proteinExistence type="predicted"/>
<protein>
    <submittedName>
        <fullName evidence="1">Uncharacterized protein</fullName>
    </submittedName>
</protein>
<reference evidence="2" key="1">
    <citation type="submission" date="2017-06" db="EMBL/GenBank/DDBJ databases">
        <authorList>
            <person name="Varghese N."/>
            <person name="Submissions S."/>
        </authorList>
    </citation>
    <scope>NUCLEOTIDE SEQUENCE [LARGE SCALE GENOMIC DNA]</scope>
    <source>
        <strain evidence="2">Ca-68</strain>
    </source>
</reference>
<evidence type="ECO:0000313" key="2">
    <source>
        <dbReference type="Proteomes" id="UP000198305"/>
    </source>
</evidence>
<dbReference type="Proteomes" id="UP000198305">
    <property type="component" value="Unassembled WGS sequence"/>
</dbReference>
<dbReference type="AlphaFoldDB" id="A0A238YTT4"/>
<name>A0A238YTT4_9PROT</name>
<dbReference type="EMBL" id="FZOA01000003">
    <property type="protein sequence ID" value="SNR74064.1"/>
    <property type="molecule type" value="Genomic_DNA"/>
</dbReference>